<gene>
    <name evidence="2" type="ORF">Pyn_00337</name>
</gene>
<proteinExistence type="predicted"/>
<feature type="transmembrane region" description="Helical" evidence="1">
    <location>
        <begin position="6"/>
        <end position="25"/>
    </location>
</feature>
<dbReference type="EMBL" id="PJQY01001962">
    <property type="protein sequence ID" value="PQP97814.1"/>
    <property type="molecule type" value="Genomic_DNA"/>
</dbReference>
<organism evidence="2 3">
    <name type="scientific">Prunus yedoensis var. nudiflora</name>
    <dbReference type="NCBI Taxonomy" id="2094558"/>
    <lineage>
        <taxon>Eukaryota</taxon>
        <taxon>Viridiplantae</taxon>
        <taxon>Streptophyta</taxon>
        <taxon>Embryophyta</taxon>
        <taxon>Tracheophyta</taxon>
        <taxon>Spermatophyta</taxon>
        <taxon>Magnoliopsida</taxon>
        <taxon>eudicotyledons</taxon>
        <taxon>Gunneridae</taxon>
        <taxon>Pentapetalae</taxon>
        <taxon>rosids</taxon>
        <taxon>fabids</taxon>
        <taxon>Rosales</taxon>
        <taxon>Rosaceae</taxon>
        <taxon>Amygdaloideae</taxon>
        <taxon>Amygdaleae</taxon>
        <taxon>Prunus</taxon>
    </lineage>
</organism>
<evidence type="ECO:0000313" key="3">
    <source>
        <dbReference type="Proteomes" id="UP000250321"/>
    </source>
</evidence>
<reference evidence="2 3" key="1">
    <citation type="submission" date="2018-02" db="EMBL/GenBank/DDBJ databases">
        <title>Draft genome of wild Prunus yedoensis var. nudiflora.</title>
        <authorList>
            <person name="Baek S."/>
            <person name="Kim J.-H."/>
            <person name="Choi K."/>
            <person name="Kim G.-B."/>
            <person name="Cho A."/>
            <person name="Jang H."/>
            <person name="Shin C.-H."/>
            <person name="Yu H.-J."/>
            <person name="Mun J.-H."/>
        </authorList>
    </citation>
    <scope>NUCLEOTIDE SEQUENCE [LARGE SCALE GENOMIC DNA]</scope>
    <source>
        <strain evidence="3">cv. Jeju island</strain>
        <tissue evidence="2">Leaf</tissue>
    </source>
</reference>
<keyword evidence="1" id="KW-0812">Transmembrane</keyword>
<keyword evidence="2" id="KW-0808">Transferase</keyword>
<sequence>MAFDSAYSISISISKLLLLLCVIVVRVSVVKDKGDECADTHVRTDIWAGAQSGRHSDACAAQHNGNSLPPQMQNLGGPARAMSNMDPEIPSLRSIMQEKM</sequence>
<dbReference type="GO" id="GO:0016740">
    <property type="term" value="F:transferase activity"/>
    <property type="evidence" value="ECO:0007669"/>
    <property type="project" value="UniProtKB-KW"/>
</dbReference>
<dbReference type="AlphaFoldDB" id="A0A314XSA4"/>
<protein>
    <submittedName>
        <fullName evidence="2">Histone acetyltransferase HAC1 isoform X3</fullName>
    </submittedName>
</protein>
<keyword evidence="3" id="KW-1185">Reference proteome</keyword>
<comment type="caution">
    <text evidence="2">The sequence shown here is derived from an EMBL/GenBank/DDBJ whole genome shotgun (WGS) entry which is preliminary data.</text>
</comment>
<evidence type="ECO:0000256" key="1">
    <source>
        <dbReference type="SAM" id="Phobius"/>
    </source>
</evidence>
<name>A0A314XSA4_PRUYE</name>
<keyword evidence="1" id="KW-1133">Transmembrane helix</keyword>
<keyword evidence="1" id="KW-0472">Membrane</keyword>
<accession>A0A314XSA4</accession>
<dbReference type="Proteomes" id="UP000250321">
    <property type="component" value="Unassembled WGS sequence"/>
</dbReference>
<evidence type="ECO:0000313" key="2">
    <source>
        <dbReference type="EMBL" id="PQP97814.1"/>
    </source>
</evidence>